<gene>
    <name evidence="2" type="ORF">BXYJ_LOCUS1245</name>
</gene>
<dbReference type="Proteomes" id="UP000659654">
    <property type="component" value="Unassembled WGS sequence"/>
</dbReference>
<dbReference type="OrthoDB" id="5798700at2759"/>
<reference evidence="3" key="2">
    <citation type="submission" date="2020-08" db="EMBL/GenBank/DDBJ databases">
        <authorList>
            <person name="Kikuchi T."/>
        </authorList>
    </citation>
    <scope>NUCLEOTIDE SEQUENCE</scope>
    <source>
        <strain evidence="2">Ka4C1</strain>
    </source>
</reference>
<organism evidence="4 6">
    <name type="scientific">Bursaphelenchus xylophilus</name>
    <name type="common">Pinewood nematode worm</name>
    <name type="synonym">Aphelenchoides xylophilus</name>
    <dbReference type="NCBI Taxonomy" id="6326"/>
    <lineage>
        <taxon>Eukaryota</taxon>
        <taxon>Metazoa</taxon>
        <taxon>Ecdysozoa</taxon>
        <taxon>Nematoda</taxon>
        <taxon>Chromadorea</taxon>
        <taxon>Rhabditida</taxon>
        <taxon>Tylenchina</taxon>
        <taxon>Tylenchomorpha</taxon>
        <taxon>Aphelenchoidea</taxon>
        <taxon>Aphelenchoididae</taxon>
        <taxon>Bursaphelenchus</taxon>
    </lineage>
</organism>
<keyword evidence="5" id="KW-1185">Reference proteome</keyword>
<sequence length="318" mass="35724">MIHPINIEADLLTANPRRPQLIELRAKPRITYSINGRRLRDGKPTTPNSPNALWANTFLRSFARRLATETEAIESDNTSLDSFVDIVDLKPEQRSRTSSTSSGSSADSVEDRPNPNLLTDRPQINDDDILQATIQMGPEAKIASKKILRRTSSKVPIHVVQQLVKPCCSAIKEGFKEFLRIDFANSPLLTEANNQMLTPRSVGSRVWVKENASPLPSKPALSFKIHSVAEENKKLRVKVDCNNPFDEGIKLEVMMHVHVAHLLHRIDRLLAEKTEPTLEIPSGLQTLEFEFEITDQIKAATQESGNFLILSFHGRLNR</sequence>
<protein>
    <submittedName>
        <fullName evidence="2">(pine wood nematode) hypothetical protein</fullName>
    </submittedName>
</protein>
<accession>A0A1I7RKX6</accession>
<evidence type="ECO:0000313" key="5">
    <source>
        <dbReference type="Proteomes" id="UP000659654"/>
    </source>
</evidence>
<feature type="region of interest" description="Disordered" evidence="1">
    <location>
        <begin position="91"/>
        <end position="125"/>
    </location>
</feature>
<evidence type="ECO:0000313" key="6">
    <source>
        <dbReference type="WBParaSite" id="BXY_0136100.1"/>
    </source>
</evidence>
<evidence type="ECO:0000313" key="3">
    <source>
        <dbReference type="EMBL" id="CAG9083742.1"/>
    </source>
</evidence>
<dbReference type="AlphaFoldDB" id="A0A1I7RKX6"/>
<dbReference type="Proteomes" id="UP000095284">
    <property type="component" value="Unplaced"/>
</dbReference>
<name>A0A1I7RKX6_BURXY</name>
<evidence type="ECO:0000313" key="4">
    <source>
        <dbReference type="Proteomes" id="UP000095284"/>
    </source>
</evidence>
<feature type="compositionally biased region" description="Low complexity" evidence="1">
    <location>
        <begin position="96"/>
        <end position="105"/>
    </location>
</feature>
<dbReference type="Proteomes" id="UP000582659">
    <property type="component" value="Unassembled WGS sequence"/>
</dbReference>
<proteinExistence type="predicted"/>
<dbReference type="EMBL" id="CAJFCV020000001">
    <property type="protein sequence ID" value="CAG9083742.1"/>
    <property type="molecule type" value="Genomic_DNA"/>
</dbReference>
<evidence type="ECO:0000313" key="2">
    <source>
        <dbReference type="EMBL" id="CAD5209043.1"/>
    </source>
</evidence>
<dbReference type="EMBL" id="CAJFDI010000001">
    <property type="protein sequence ID" value="CAD5209043.1"/>
    <property type="molecule type" value="Genomic_DNA"/>
</dbReference>
<reference evidence="6" key="1">
    <citation type="submission" date="2016-11" db="UniProtKB">
        <authorList>
            <consortium name="WormBaseParasite"/>
        </authorList>
    </citation>
    <scope>IDENTIFICATION</scope>
</reference>
<dbReference type="WBParaSite" id="BXY_0136100.1">
    <property type="protein sequence ID" value="BXY_0136100.1"/>
    <property type="gene ID" value="BXY_0136100"/>
</dbReference>
<evidence type="ECO:0000256" key="1">
    <source>
        <dbReference type="SAM" id="MobiDB-lite"/>
    </source>
</evidence>